<dbReference type="SMART" id="SM00822">
    <property type="entry name" value="PKS_KR"/>
    <property type="match status" value="1"/>
</dbReference>
<reference evidence="6" key="1">
    <citation type="journal article" date="2019" name="Int. J. Syst. Evol. Microbiol.">
        <title>The Global Catalogue of Microorganisms (GCM) 10K type strain sequencing project: providing services to taxonomists for standard genome sequencing and annotation.</title>
        <authorList>
            <consortium name="The Broad Institute Genomics Platform"/>
            <consortium name="The Broad Institute Genome Sequencing Center for Infectious Disease"/>
            <person name="Wu L."/>
            <person name="Ma J."/>
        </authorList>
    </citation>
    <scope>NUCLEOTIDE SEQUENCE [LARGE SCALE GENOMIC DNA]</scope>
    <source>
        <strain evidence="6">JCM 3369</strain>
    </source>
</reference>
<dbReference type="InterPro" id="IPR002347">
    <property type="entry name" value="SDR_fam"/>
</dbReference>
<dbReference type="PROSITE" id="PS00061">
    <property type="entry name" value="ADH_SHORT"/>
    <property type="match status" value="1"/>
</dbReference>
<dbReference type="PANTHER" id="PTHR44196:SF1">
    <property type="entry name" value="DEHYDROGENASE_REDUCTASE SDR FAMILY MEMBER 7B"/>
    <property type="match status" value="1"/>
</dbReference>
<dbReference type="RefSeq" id="WP_378063057.1">
    <property type="nucleotide sequence ID" value="NZ_JBHSXS010000002.1"/>
</dbReference>
<dbReference type="PANTHER" id="PTHR44196">
    <property type="entry name" value="DEHYDROGENASE/REDUCTASE SDR FAMILY MEMBER 7B"/>
    <property type="match status" value="1"/>
</dbReference>
<evidence type="ECO:0000313" key="6">
    <source>
        <dbReference type="Proteomes" id="UP001596380"/>
    </source>
</evidence>
<keyword evidence="6" id="KW-1185">Reference proteome</keyword>
<proteinExistence type="inferred from homology"/>
<dbReference type="GO" id="GO:0016491">
    <property type="term" value="F:oxidoreductase activity"/>
    <property type="evidence" value="ECO:0007669"/>
    <property type="project" value="UniProtKB-KW"/>
</dbReference>
<protein>
    <submittedName>
        <fullName evidence="5">SDR family NAD(P)-dependent oxidoreductase</fullName>
        <ecNumber evidence="5">1.-.-.-</ecNumber>
    </submittedName>
</protein>
<keyword evidence="2 5" id="KW-0560">Oxidoreductase</keyword>
<dbReference type="PRINTS" id="PR00080">
    <property type="entry name" value="SDRFAMILY"/>
</dbReference>
<dbReference type="Proteomes" id="UP001596380">
    <property type="component" value="Unassembled WGS sequence"/>
</dbReference>
<comment type="similarity">
    <text evidence="1 3">Belongs to the short-chain dehydrogenases/reductases (SDR) family.</text>
</comment>
<evidence type="ECO:0000259" key="4">
    <source>
        <dbReference type="SMART" id="SM00822"/>
    </source>
</evidence>
<evidence type="ECO:0000313" key="5">
    <source>
        <dbReference type="EMBL" id="MFC6879047.1"/>
    </source>
</evidence>
<dbReference type="PRINTS" id="PR00081">
    <property type="entry name" value="GDHRDH"/>
</dbReference>
<gene>
    <name evidence="5" type="ORF">ACFQKB_04635</name>
</gene>
<dbReference type="InterPro" id="IPR020904">
    <property type="entry name" value="Sc_DH/Rdtase_CS"/>
</dbReference>
<organism evidence="5 6">
    <name type="scientific">Actinomadura yumaensis</name>
    <dbReference type="NCBI Taxonomy" id="111807"/>
    <lineage>
        <taxon>Bacteria</taxon>
        <taxon>Bacillati</taxon>
        <taxon>Actinomycetota</taxon>
        <taxon>Actinomycetes</taxon>
        <taxon>Streptosporangiales</taxon>
        <taxon>Thermomonosporaceae</taxon>
        <taxon>Actinomadura</taxon>
    </lineage>
</organism>
<dbReference type="EC" id="1.-.-.-" evidence="5"/>
<sequence>MAEPAGPGGRAGAGERVALVTGASSGLGRATAVALARAGYRLVLHGRDRERLTTPPALAEATAVTGDLAVPADVERLAATALSAHGRVDLLVSNAGVGWSGPLEAMDGDRAAAMLAVNLAAPIALTRALLPHMLDRGTGRLAYVTSIAGRLGVAGEAVYAATKGGLDAFAESLRLELRGTGVAVTVLVPGVVDTPFFERRGAPYDRSRPRPLPAGRVAAALVRGVAGGADEVHAPRWLRLPVAVRGAAPGPYRRLAGRFGDRVR</sequence>
<dbReference type="SUPFAM" id="SSF51735">
    <property type="entry name" value="NAD(P)-binding Rossmann-fold domains"/>
    <property type="match status" value="1"/>
</dbReference>
<dbReference type="InterPro" id="IPR036291">
    <property type="entry name" value="NAD(P)-bd_dom_sf"/>
</dbReference>
<dbReference type="CDD" id="cd05233">
    <property type="entry name" value="SDR_c"/>
    <property type="match status" value="1"/>
</dbReference>
<evidence type="ECO:0000256" key="1">
    <source>
        <dbReference type="ARBA" id="ARBA00006484"/>
    </source>
</evidence>
<evidence type="ECO:0000256" key="2">
    <source>
        <dbReference type="ARBA" id="ARBA00023002"/>
    </source>
</evidence>
<feature type="domain" description="Ketoreductase" evidence="4">
    <location>
        <begin position="16"/>
        <end position="195"/>
    </location>
</feature>
<dbReference type="Pfam" id="PF00106">
    <property type="entry name" value="adh_short"/>
    <property type="match status" value="1"/>
</dbReference>
<dbReference type="InterPro" id="IPR057326">
    <property type="entry name" value="KR_dom"/>
</dbReference>
<evidence type="ECO:0000256" key="3">
    <source>
        <dbReference type="RuleBase" id="RU000363"/>
    </source>
</evidence>
<dbReference type="Gene3D" id="3.40.50.720">
    <property type="entry name" value="NAD(P)-binding Rossmann-like Domain"/>
    <property type="match status" value="1"/>
</dbReference>
<name>A0ABW2CBA4_9ACTN</name>
<comment type="caution">
    <text evidence="5">The sequence shown here is derived from an EMBL/GenBank/DDBJ whole genome shotgun (WGS) entry which is preliminary data.</text>
</comment>
<dbReference type="EMBL" id="JBHSXS010000002">
    <property type="protein sequence ID" value="MFC6879047.1"/>
    <property type="molecule type" value="Genomic_DNA"/>
</dbReference>
<accession>A0ABW2CBA4</accession>